<name>A0A4P6I3R8_9BACT</name>
<dbReference type="Proteomes" id="UP000293296">
    <property type="component" value="Chromosome"/>
</dbReference>
<accession>A0A4P6I3R8</accession>
<dbReference type="AlphaFoldDB" id="A0A4P6I3R8"/>
<sequence>MPPAAGGLRPPDPPLGERFKGGSTGLALWPAGRPMMRRIPVPGNHARKSTPQPAPAPSLRNRHGFRTCIVWGDCSTGRKRKSPVGRDPSGCNCPQRCQPGTVRKYS</sequence>
<reference evidence="2 3" key="1">
    <citation type="submission" date="2018-02" db="EMBL/GenBank/DDBJ databases">
        <title>Genome sequence of Desulfovibrio carbinolicus DSM 3852.</title>
        <authorList>
            <person name="Wilbanks E."/>
            <person name="Skennerton C.T."/>
            <person name="Orphan V.J."/>
        </authorList>
    </citation>
    <scope>NUCLEOTIDE SEQUENCE [LARGE SCALE GENOMIC DNA]</scope>
    <source>
        <strain evidence="2 3">DSM 3852</strain>
    </source>
</reference>
<feature type="region of interest" description="Disordered" evidence="1">
    <location>
        <begin position="76"/>
        <end position="106"/>
    </location>
</feature>
<feature type="region of interest" description="Disordered" evidence="1">
    <location>
        <begin position="1"/>
        <end position="62"/>
    </location>
</feature>
<proteinExistence type="predicted"/>
<protein>
    <submittedName>
        <fullName evidence="2">Uncharacterized protein</fullName>
    </submittedName>
</protein>
<organism evidence="2 3">
    <name type="scientific">Solidesulfovibrio carbinolicus</name>
    <dbReference type="NCBI Taxonomy" id="296842"/>
    <lineage>
        <taxon>Bacteria</taxon>
        <taxon>Pseudomonadati</taxon>
        <taxon>Thermodesulfobacteriota</taxon>
        <taxon>Desulfovibrionia</taxon>
        <taxon>Desulfovibrionales</taxon>
        <taxon>Desulfovibrionaceae</taxon>
        <taxon>Solidesulfovibrio</taxon>
    </lineage>
</organism>
<keyword evidence="3" id="KW-1185">Reference proteome</keyword>
<evidence type="ECO:0000313" key="2">
    <source>
        <dbReference type="EMBL" id="QAZ68549.1"/>
    </source>
</evidence>
<evidence type="ECO:0000256" key="1">
    <source>
        <dbReference type="SAM" id="MobiDB-lite"/>
    </source>
</evidence>
<dbReference type="KEGG" id="dcb:C3Y92_15455"/>
<evidence type="ECO:0000313" key="3">
    <source>
        <dbReference type="Proteomes" id="UP000293296"/>
    </source>
</evidence>
<gene>
    <name evidence="2" type="ORF">C3Y92_15455</name>
</gene>
<dbReference type="EMBL" id="CP026538">
    <property type="protein sequence ID" value="QAZ68549.1"/>
    <property type="molecule type" value="Genomic_DNA"/>
</dbReference>